<dbReference type="AlphaFoldDB" id="A0A699HXX3"/>
<dbReference type="Gene3D" id="3.80.10.10">
    <property type="entry name" value="Ribonuclease Inhibitor"/>
    <property type="match status" value="2"/>
</dbReference>
<name>A0A699HXX3_TANCI</name>
<organism evidence="13">
    <name type="scientific">Tanacetum cinerariifolium</name>
    <name type="common">Dalmatian daisy</name>
    <name type="synonym">Chrysanthemum cinerariifolium</name>
    <dbReference type="NCBI Taxonomy" id="118510"/>
    <lineage>
        <taxon>Eukaryota</taxon>
        <taxon>Viridiplantae</taxon>
        <taxon>Streptophyta</taxon>
        <taxon>Embryophyta</taxon>
        <taxon>Tracheophyta</taxon>
        <taxon>Spermatophyta</taxon>
        <taxon>Magnoliopsida</taxon>
        <taxon>eudicotyledons</taxon>
        <taxon>Gunneridae</taxon>
        <taxon>Pentapetalae</taxon>
        <taxon>asterids</taxon>
        <taxon>campanulids</taxon>
        <taxon>Asterales</taxon>
        <taxon>Asteraceae</taxon>
        <taxon>Asteroideae</taxon>
        <taxon>Anthemideae</taxon>
        <taxon>Anthemidinae</taxon>
        <taxon>Tanacetum</taxon>
    </lineage>
</organism>
<dbReference type="PANTHER" id="PTHR27004">
    <property type="entry name" value="RECEPTOR-LIKE PROTEIN 12 ISOFORM X1"/>
    <property type="match status" value="1"/>
</dbReference>
<sequence>MALNEVTVIPIVEYQAQIVAIVALLFVRQARVMFFKPRFASCIATLLSGVVVAFYIKRISYLTEQVNEGASMEKEVSCFEVLRSAFRISHLDLRHSTSTSRHEEDTRSKFYKHDLMLVKRLLMMFPLWAEFLVVSLVSATGSTFFIEQYSNLNTNKKIPVQIHNLMQALSAFAIPYVFRRTCPSRFKNEKVKTGIGMLFAVICCVFAWILERYSVDLDMFGTLKELMILDLSYNDLTVNVKANGSFLSLSNLDTLKLASCKMQVLPDLKNQSGLTTLDLSDNELVGEIPNWIWEVGNGYLRFLNLSHNKFSSLQKPYTIPSRLETFDLHSNNLQGDIPIPSKGSYIIDYSNNNFGSSIPFDFGNFLSSAVFFSISNSTLVGPIPQSLCNASNLLILDLSRNSLNGNVPACLIERSETLRVLNLRRNNLSGNITDVFPDTCELKTLDLSGNHMQGILPVSLVKCKSLEVLDLGYNSISDTFPCWASNFSNLHVFVIRSNNFYGNIGCLGPNGNWTNLQILDIASNKFSGVIPSKLFTSFQAIMDNDQSTPKYLHFVHFANSAIYYQDSATVVFKGTIRDVEKILNIFTSIDLSNNTFQGSIPVTVGDLKLLELLNISHNALMGPIPTSIGKLDNLESLDISVNKLSGSIPTQLTSVPFLSFLNLSYNQLSGRIPQGSQFQTFTDLSFKGNQGLCGIPLNTTCDNPTSRVPTQFPEANED</sequence>
<evidence type="ECO:0000313" key="13">
    <source>
        <dbReference type="EMBL" id="GEY64473.1"/>
    </source>
</evidence>
<feature type="transmembrane region" description="Helical" evidence="12">
    <location>
        <begin position="125"/>
        <end position="146"/>
    </location>
</feature>
<comment type="similarity">
    <text evidence="2">Belongs to the RLP family.</text>
</comment>
<keyword evidence="10" id="KW-0325">Glycoprotein</keyword>
<dbReference type="InterPro" id="IPR001611">
    <property type="entry name" value="Leu-rich_rpt"/>
</dbReference>
<evidence type="ECO:0000256" key="6">
    <source>
        <dbReference type="ARBA" id="ARBA00022737"/>
    </source>
</evidence>
<keyword evidence="9 13" id="KW-0675">Receptor</keyword>
<proteinExistence type="inferred from homology"/>
<evidence type="ECO:0000256" key="2">
    <source>
        <dbReference type="ARBA" id="ARBA00009592"/>
    </source>
</evidence>
<evidence type="ECO:0000256" key="7">
    <source>
        <dbReference type="ARBA" id="ARBA00022989"/>
    </source>
</evidence>
<feature type="non-terminal residue" evidence="13">
    <location>
        <position position="718"/>
    </location>
</feature>
<dbReference type="PRINTS" id="PR00019">
    <property type="entry name" value="LEURICHRPT"/>
</dbReference>
<gene>
    <name evidence="13" type="ORF">Tci_436447</name>
</gene>
<dbReference type="Pfam" id="PF13855">
    <property type="entry name" value="LRR_8"/>
    <property type="match status" value="1"/>
</dbReference>
<keyword evidence="4" id="KW-0433">Leucine-rich repeat</keyword>
<feature type="transmembrane region" description="Helical" evidence="12">
    <location>
        <begin position="39"/>
        <end position="56"/>
    </location>
</feature>
<dbReference type="PANTHER" id="PTHR27004:SF463">
    <property type="entry name" value="RECEPTOR-LIKE PROTEIN 12"/>
    <property type="match status" value="1"/>
</dbReference>
<keyword evidence="6" id="KW-0677">Repeat</keyword>
<dbReference type="FunFam" id="3.80.10.10:FF:000213">
    <property type="entry name" value="Tyrosine-sulfated glycopeptide receptor 1"/>
    <property type="match status" value="1"/>
</dbReference>
<keyword evidence="8 12" id="KW-0472">Membrane</keyword>
<comment type="caution">
    <text evidence="13">The sequence shown here is derived from an EMBL/GenBank/DDBJ whole genome shotgun (WGS) entry which is preliminary data.</text>
</comment>
<reference evidence="13" key="1">
    <citation type="journal article" date="2019" name="Sci. Rep.">
        <title>Draft genome of Tanacetum cinerariifolium, the natural source of mosquito coil.</title>
        <authorList>
            <person name="Yamashiro T."/>
            <person name="Shiraishi A."/>
            <person name="Satake H."/>
            <person name="Nakayama K."/>
        </authorList>
    </citation>
    <scope>NUCLEOTIDE SEQUENCE</scope>
</reference>
<evidence type="ECO:0000256" key="4">
    <source>
        <dbReference type="ARBA" id="ARBA00022614"/>
    </source>
</evidence>
<comment type="similarity">
    <text evidence="11">Belongs to the major facilitator superfamily. Phosphate:H(+) symporter (TC 2.A.1.9) family.</text>
</comment>
<feature type="transmembrane region" description="Helical" evidence="12">
    <location>
        <begin position="193"/>
        <end position="210"/>
    </location>
</feature>
<evidence type="ECO:0000256" key="11">
    <source>
        <dbReference type="ARBA" id="ARBA00044504"/>
    </source>
</evidence>
<evidence type="ECO:0000256" key="5">
    <source>
        <dbReference type="ARBA" id="ARBA00022692"/>
    </source>
</evidence>
<dbReference type="GO" id="GO:0005886">
    <property type="term" value="C:plasma membrane"/>
    <property type="evidence" value="ECO:0007669"/>
    <property type="project" value="UniProtKB-SubCell"/>
</dbReference>
<dbReference type="InterPro" id="IPR032675">
    <property type="entry name" value="LRR_dom_sf"/>
</dbReference>
<evidence type="ECO:0000256" key="10">
    <source>
        <dbReference type="ARBA" id="ARBA00023180"/>
    </source>
</evidence>
<protein>
    <submittedName>
        <fullName evidence="13">Receptor-like protein 12</fullName>
    </submittedName>
</protein>
<dbReference type="EMBL" id="BKCJ010196442">
    <property type="protein sequence ID" value="GEY64473.1"/>
    <property type="molecule type" value="Genomic_DNA"/>
</dbReference>
<evidence type="ECO:0000256" key="8">
    <source>
        <dbReference type="ARBA" id="ARBA00023136"/>
    </source>
</evidence>
<keyword evidence="7 12" id="KW-1133">Transmembrane helix</keyword>
<dbReference type="SUPFAM" id="SSF52058">
    <property type="entry name" value="L domain-like"/>
    <property type="match status" value="2"/>
</dbReference>
<accession>A0A699HXX3</accession>
<feature type="transmembrane region" description="Helical" evidence="12">
    <location>
        <begin position="6"/>
        <end position="27"/>
    </location>
</feature>
<evidence type="ECO:0000256" key="3">
    <source>
        <dbReference type="ARBA" id="ARBA00022475"/>
    </source>
</evidence>
<evidence type="ECO:0000256" key="12">
    <source>
        <dbReference type="SAM" id="Phobius"/>
    </source>
</evidence>
<evidence type="ECO:0000256" key="9">
    <source>
        <dbReference type="ARBA" id="ARBA00023170"/>
    </source>
</evidence>
<dbReference type="InterPro" id="IPR036259">
    <property type="entry name" value="MFS_trans_sf"/>
</dbReference>
<comment type="subcellular location">
    <subcellularLocation>
        <location evidence="1">Cell membrane</location>
        <topology evidence="1">Single-pass type I membrane protein</topology>
    </subcellularLocation>
</comment>
<dbReference type="Gene3D" id="1.20.1250.20">
    <property type="entry name" value="MFS general substrate transporter like domains"/>
    <property type="match status" value="1"/>
</dbReference>
<keyword evidence="3" id="KW-1003">Cell membrane</keyword>
<dbReference type="Pfam" id="PF00560">
    <property type="entry name" value="LRR_1"/>
    <property type="match status" value="5"/>
</dbReference>
<keyword evidence="5 12" id="KW-0812">Transmembrane</keyword>
<evidence type="ECO:0000256" key="1">
    <source>
        <dbReference type="ARBA" id="ARBA00004251"/>
    </source>
</evidence>